<organism evidence="2 3">
    <name type="scientific">Ottowia pentelensis</name>
    <dbReference type="NCBI Taxonomy" id="511108"/>
    <lineage>
        <taxon>Bacteria</taxon>
        <taxon>Pseudomonadati</taxon>
        <taxon>Pseudomonadota</taxon>
        <taxon>Betaproteobacteria</taxon>
        <taxon>Burkholderiales</taxon>
        <taxon>Comamonadaceae</taxon>
        <taxon>Ottowia</taxon>
    </lineage>
</organism>
<protein>
    <submittedName>
        <fullName evidence="2">Uncharacterized protein</fullName>
    </submittedName>
</protein>
<reference evidence="2 3" key="1">
    <citation type="submission" date="2024-09" db="EMBL/GenBank/DDBJ databases">
        <authorList>
            <person name="Sun Q."/>
            <person name="Mori K."/>
        </authorList>
    </citation>
    <scope>NUCLEOTIDE SEQUENCE [LARGE SCALE GENOMIC DNA]</scope>
    <source>
        <strain evidence="2 3">NCAIM B.02336</strain>
    </source>
</reference>
<proteinExistence type="predicted"/>
<comment type="caution">
    <text evidence="2">The sequence shown here is derived from an EMBL/GenBank/DDBJ whole genome shotgun (WGS) entry which is preliminary data.</text>
</comment>
<evidence type="ECO:0000256" key="1">
    <source>
        <dbReference type="SAM" id="MobiDB-lite"/>
    </source>
</evidence>
<sequence length="43" mass="4680">MAELQDCVNDEVEASGDTVWAASGPHANSRAPIHDMRRKMPEG</sequence>
<keyword evidence="3" id="KW-1185">Reference proteome</keyword>
<dbReference type="Proteomes" id="UP001589834">
    <property type="component" value="Unassembled WGS sequence"/>
</dbReference>
<dbReference type="RefSeq" id="WP_293221513.1">
    <property type="nucleotide sequence ID" value="NZ_JBHUKK010000001.1"/>
</dbReference>
<feature type="compositionally biased region" description="Basic and acidic residues" evidence="1">
    <location>
        <begin position="32"/>
        <end position="43"/>
    </location>
</feature>
<accession>A0ABV6PTW6</accession>
<name>A0ABV6PTW6_9BURK</name>
<gene>
    <name evidence="2" type="ORF">ACFFGG_12060</name>
</gene>
<evidence type="ECO:0000313" key="3">
    <source>
        <dbReference type="Proteomes" id="UP001589834"/>
    </source>
</evidence>
<feature type="region of interest" description="Disordered" evidence="1">
    <location>
        <begin position="15"/>
        <end position="43"/>
    </location>
</feature>
<dbReference type="EMBL" id="JBHLTN010000023">
    <property type="protein sequence ID" value="MFC0593286.1"/>
    <property type="molecule type" value="Genomic_DNA"/>
</dbReference>
<evidence type="ECO:0000313" key="2">
    <source>
        <dbReference type="EMBL" id="MFC0593286.1"/>
    </source>
</evidence>